<dbReference type="RefSeq" id="WP_378749174.1">
    <property type="nucleotide sequence ID" value="NZ_JBHSSV010000001.1"/>
</dbReference>
<sequence length="425" mass="43656">MKLRKRGILPGIALAGATALVLAGCSSDSGSGDGGGDAGGDTIKIGVLSTAEGNLAFGMDEAKAAVAAAMEQRGGTADGGEIAGKDVEFIYAGTDGTTASAQTQVKKLVENDGVDIVLGPASGDEGETVVQYALTVPEVTFVNGAASPVGMTLEGADNFFRFHGDSAMWMGGVGDYAYNEKGYENIYLLAEDYSFPYDNAGGFFTEFCSAGGDIVGASWVPVGTTDYATIISQIPDDADAVYVGLGGADAASFLSQAVTNGVDKPLVGGTIAIDITALSGDANIASAAAGMISGGPVPGTGYDNPIWDDFVAAYQQQPNTFPEPSIFALLYYNSVESLLLGLEATDGDLSDDQAALRDELRALTWDSPTGTISVDENNQAVVDNFMNEVVELEDGTLALDTITSTSGVAQEGVIFDRFESCADIQ</sequence>
<dbReference type="PANTHER" id="PTHR30483">
    <property type="entry name" value="LEUCINE-SPECIFIC-BINDING PROTEIN"/>
    <property type="match status" value="1"/>
</dbReference>
<gene>
    <name evidence="5" type="ORF">ACFQZV_10180</name>
</gene>
<comment type="similarity">
    <text evidence="1">Belongs to the leucine-binding protein family.</text>
</comment>
<dbReference type="SUPFAM" id="SSF53822">
    <property type="entry name" value="Periplasmic binding protein-like I"/>
    <property type="match status" value="1"/>
</dbReference>
<keyword evidence="2 3" id="KW-0732">Signal</keyword>
<evidence type="ECO:0000259" key="4">
    <source>
        <dbReference type="Pfam" id="PF13458"/>
    </source>
</evidence>
<feature type="domain" description="Leucine-binding protein" evidence="4">
    <location>
        <begin position="42"/>
        <end position="382"/>
    </location>
</feature>
<name>A0ABW2ZSL3_9MICO</name>
<evidence type="ECO:0000256" key="3">
    <source>
        <dbReference type="SAM" id="SignalP"/>
    </source>
</evidence>
<feature type="chain" id="PRO_5047265675" evidence="3">
    <location>
        <begin position="24"/>
        <end position="425"/>
    </location>
</feature>
<dbReference type="InterPro" id="IPR028081">
    <property type="entry name" value="Leu-bd"/>
</dbReference>
<dbReference type="InterPro" id="IPR028082">
    <property type="entry name" value="Peripla_BP_I"/>
</dbReference>
<dbReference type="EMBL" id="JBHTIM010000001">
    <property type="protein sequence ID" value="MFD0781657.1"/>
    <property type="molecule type" value="Genomic_DNA"/>
</dbReference>
<feature type="signal peptide" evidence="3">
    <location>
        <begin position="1"/>
        <end position="23"/>
    </location>
</feature>
<dbReference type="CDD" id="cd06332">
    <property type="entry name" value="PBP1_aromatic_compounds-like"/>
    <property type="match status" value="1"/>
</dbReference>
<dbReference type="Gene3D" id="3.40.50.2300">
    <property type="match status" value="2"/>
</dbReference>
<evidence type="ECO:0000313" key="6">
    <source>
        <dbReference type="Proteomes" id="UP001597042"/>
    </source>
</evidence>
<dbReference type="Proteomes" id="UP001597042">
    <property type="component" value="Unassembled WGS sequence"/>
</dbReference>
<protein>
    <submittedName>
        <fullName evidence="5">ABC transporter substrate-binding protein</fullName>
    </submittedName>
</protein>
<reference evidence="6" key="1">
    <citation type="journal article" date="2019" name="Int. J. Syst. Evol. Microbiol.">
        <title>The Global Catalogue of Microorganisms (GCM) 10K type strain sequencing project: providing services to taxonomists for standard genome sequencing and annotation.</title>
        <authorList>
            <consortium name="The Broad Institute Genomics Platform"/>
            <consortium name="The Broad Institute Genome Sequencing Center for Infectious Disease"/>
            <person name="Wu L."/>
            <person name="Ma J."/>
        </authorList>
    </citation>
    <scope>NUCLEOTIDE SEQUENCE [LARGE SCALE GENOMIC DNA]</scope>
    <source>
        <strain evidence="6">CCUG 50754</strain>
    </source>
</reference>
<accession>A0ABW2ZSL3</accession>
<evidence type="ECO:0000256" key="2">
    <source>
        <dbReference type="ARBA" id="ARBA00022729"/>
    </source>
</evidence>
<dbReference type="PANTHER" id="PTHR30483:SF6">
    <property type="entry name" value="PERIPLASMIC BINDING PROTEIN OF ABC TRANSPORTER FOR NATURAL AMINO ACIDS"/>
    <property type="match status" value="1"/>
</dbReference>
<dbReference type="InterPro" id="IPR051010">
    <property type="entry name" value="BCAA_transport"/>
</dbReference>
<proteinExistence type="inferred from homology"/>
<dbReference type="PROSITE" id="PS51257">
    <property type="entry name" value="PROKAR_LIPOPROTEIN"/>
    <property type="match status" value="1"/>
</dbReference>
<keyword evidence="6" id="KW-1185">Reference proteome</keyword>
<organism evidence="5 6">
    <name type="scientific">Microbacterium koreense</name>
    <dbReference type="NCBI Taxonomy" id="323761"/>
    <lineage>
        <taxon>Bacteria</taxon>
        <taxon>Bacillati</taxon>
        <taxon>Actinomycetota</taxon>
        <taxon>Actinomycetes</taxon>
        <taxon>Micrococcales</taxon>
        <taxon>Microbacteriaceae</taxon>
        <taxon>Microbacterium</taxon>
    </lineage>
</organism>
<dbReference type="Pfam" id="PF13458">
    <property type="entry name" value="Peripla_BP_6"/>
    <property type="match status" value="1"/>
</dbReference>
<evidence type="ECO:0000313" key="5">
    <source>
        <dbReference type="EMBL" id="MFD0781657.1"/>
    </source>
</evidence>
<comment type="caution">
    <text evidence="5">The sequence shown here is derived from an EMBL/GenBank/DDBJ whole genome shotgun (WGS) entry which is preliminary data.</text>
</comment>
<evidence type="ECO:0000256" key="1">
    <source>
        <dbReference type="ARBA" id="ARBA00010062"/>
    </source>
</evidence>